<evidence type="ECO:0000313" key="3">
    <source>
        <dbReference type="Proteomes" id="UP000076502"/>
    </source>
</evidence>
<gene>
    <name evidence="2" type="ORF">WN55_04051</name>
</gene>
<dbReference type="AlphaFoldDB" id="A0A154NYG0"/>
<feature type="compositionally biased region" description="Basic and acidic residues" evidence="1">
    <location>
        <begin position="10"/>
        <end position="27"/>
    </location>
</feature>
<reference evidence="2 3" key="1">
    <citation type="submission" date="2015-07" db="EMBL/GenBank/DDBJ databases">
        <title>The genome of Dufourea novaeangliae.</title>
        <authorList>
            <person name="Pan H."/>
            <person name="Kapheim K."/>
        </authorList>
    </citation>
    <scope>NUCLEOTIDE SEQUENCE [LARGE SCALE GENOMIC DNA]</scope>
    <source>
        <strain evidence="2">0120121106</strain>
        <tissue evidence="2">Whole body</tissue>
    </source>
</reference>
<proteinExistence type="predicted"/>
<organism evidence="2 3">
    <name type="scientific">Dufourea novaeangliae</name>
    <name type="common">Sweat bee</name>
    <dbReference type="NCBI Taxonomy" id="178035"/>
    <lineage>
        <taxon>Eukaryota</taxon>
        <taxon>Metazoa</taxon>
        <taxon>Ecdysozoa</taxon>
        <taxon>Arthropoda</taxon>
        <taxon>Hexapoda</taxon>
        <taxon>Insecta</taxon>
        <taxon>Pterygota</taxon>
        <taxon>Neoptera</taxon>
        <taxon>Endopterygota</taxon>
        <taxon>Hymenoptera</taxon>
        <taxon>Apocrita</taxon>
        <taxon>Aculeata</taxon>
        <taxon>Apoidea</taxon>
        <taxon>Anthophila</taxon>
        <taxon>Halictidae</taxon>
        <taxon>Rophitinae</taxon>
        <taxon>Dufourea</taxon>
    </lineage>
</organism>
<protein>
    <submittedName>
        <fullName evidence="2">Uncharacterized protein</fullName>
    </submittedName>
</protein>
<evidence type="ECO:0000313" key="2">
    <source>
        <dbReference type="EMBL" id="KZC04114.1"/>
    </source>
</evidence>
<accession>A0A154NYG0</accession>
<evidence type="ECO:0000256" key="1">
    <source>
        <dbReference type="SAM" id="MobiDB-lite"/>
    </source>
</evidence>
<feature type="region of interest" description="Disordered" evidence="1">
    <location>
        <begin position="1"/>
        <end position="27"/>
    </location>
</feature>
<name>A0A154NYG0_DUFNO</name>
<dbReference type="EMBL" id="KQ434776">
    <property type="protein sequence ID" value="KZC04114.1"/>
    <property type="molecule type" value="Genomic_DNA"/>
</dbReference>
<keyword evidence="3" id="KW-1185">Reference proteome</keyword>
<dbReference type="Proteomes" id="UP000076502">
    <property type="component" value="Unassembled WGS sequence"/>
</dbReference>
<feature type="region of interest" description="Disordered" evidence="1">
    <location>
        <begin position="124"/>
        <end position="143"/>
    </location>
</feature>
<feature type="region of interest" description="Disordered" evidence="1">
    <location>
        <begin position="62"/>
        <end position="81"/>
    </location>
</feature>
<feature type="region of interest" description="Disordered" evidence="1">
    <location>
        <begin position="148"/>
        <end position="186"/>
    </location>
</feature>
<sequence>MRGVTVNPPEQRRMRNEKQRKNGEETNRAAIIALERDGTPFVDPIKWTPGLGHSVTFHVPAEGFQDRRGGGEQSRSSVASRTVAESASSGFRVGWRSSFARKGKREGKARVARLLAGDTVAPVQRPKFRPGTRERRDAQDAANCSTVGHTFIDRPDARQAGPQLGPGLLPTSLQKNEGKRGVSSEEGCMLRSPVILRSFEPRFQAGSQAS</sequence>